<sequence length="591" mass="65727">MPDGTPIPSPDTRFYFQDSSCPGVLFAAQPEIYASSTPCSTPLLEPLGAIIPGAVETIEKTEGDLEEILPADWTSHCGFSTSPGSSSSSSDSALKPQPQLSLDSPESLTRYFDRDTCGILSVTDGPTENPWRTLVWPLARVYPALYHAIASMTSFHHSRDSQTFRIQGIEHVRSAVAELAANMGGMHIHAAISTTLALAFAESWDQHISTGNHHIKGAKLMLDEALLQYRRQPSNQAETDRLRFLCNSWLYRDVIARLTSAEGDYSNDFDYYFDVLALDGQEKTRLDPLMGCARTLFPIIGCVANLVRKVRHSGYNDPGILSEAAELKRQLEHWTPPSHIEDPEDETMSVQDSIHTARAYLDATLLYLHQAVPDLPSLSPSILATSVLDALASVGPASRSVIVHIYPLMAAGCEATLPSERNWVRRRWKMLASRMKLGILEKCQIVTEEVWRRRDENALRIGDQKGNATVAKRTRKRRLSSTLEDLESDTLSCWCEDGRKRRVLDGLSGTALSLPTDYHWNEVDSSGDAESDASTQLVPIKQMLIGFNQPFSEGSAFQNAETEFLDPDFTVTGRLHWLGVMTEWKWEIFLG</sequence>
<evidence type="ECO:0000256" key="1">
    <source>
        <dbReference type="ARBA" id="ARBA00004123"/>
    </source>
</evidence>
<protein>
    <recommendedName>
        <fullName evidence="6">Transcription factor domain-containing protein</fullName>
    </recommendedName>
</protein>
<dbReference type="GO" id="GO:0005634">
    <property type="term" value="C:nucleus"/>
    <property type="evidence" value="ECO:0007669"/>
    <property type="project" value="UniProtKB-SubCell"/>
</dbReference>
<dbReference type="GO" id="GO:0003700">
    <property type="term" value="F:DNA-binding transcription factor activity"/>
    <property type="evidence" value="ECO:0007669"/>
    <property type="project" value="TreeGrafter"/>
</dbReference>
<name>A0A6A6VJ95_9PLEO</name>
<evidence type="ECO:0000313" key="4">
    <source>
        <dbReference type="EMBL" id="KAF2749187.1"/>
    </source>
</evidence>
<dbReference type="PANTHER" id="PTHR37534:SF47">
    <property type="entry name" value="ZN(2)-C6 FUNGAL-TYPE DOMAIN-CONTAINING PROTEIN"/>
    <property type="match status" value="1"/>
</dbReference>
<dbReference type="OrthoDB" id="3886144at2759"/>
<feature type="compositionally biased region" description="Low complexity" evidence="3">
    <location>
        <begin position="80"/>
        <end position="92"/>
    </location>
</feature>
<dbReference type="InterPro" id="IPR021858">
    <property type="entry name" value="Fun_TF"/>
</dbReference>
<evidence type="ECO:0000256" key="2">
    <source>
        <dbReference type="ARBA" id="ARBA00023242"/>
    </source>
</evidence>
<proteinExistence type="predicted"/>
<gene>
    <name evidence="4" type="ORF">M011DRAFT_475919</name>
</gene>
<evidence type="ECO:0000313" key="5">
    <source>
        <dbReference type="Proteomes" id="UP000799440"/>
    </source>
</evidence>
<feature type="region of interest" description="Disordered" evidence="3">
    <location>
        <begin position="79"/>
        <end position="105"/>
    </location>
</feature>
<dbReference type="PANTHER" id="PTHR37534">
    <property type="entry name" value="TRANSCRIPTIONAL ACTIVATOR PROTEIN UGA3"/>
    <property type="match status" value="1"/>
</dbReference>
<dbReference type="Proteomes" id="UP000799440">
    <property type="component" value="Unassembled WGS sequence"/>
</dbReference>
<dbReference type="EMBL" id="MU006567">
    <property type="protein sequence ID" value="KAF2749187.1"/>
    <property type="molecule type" value="Genomic_DNA"/>
</dbReference>
<reference evidence="4" key="1">
    <citation type="journal article" date="2020" name="Stud. Mycol.">
        <title>101 Dothideomycetes genomes: a test case for predicting lifestyles and emergence of pathogens.</title>
        <authorList>
            <person name="Haridas S."/>
            <person name="Albert R."/>
            <person name="Binder M."/>
            <person name="Bloem J."/>
            <person name="Labutti K."/>
            <person name="Salamov A."/>
            <person name="Andreopoulos B."/>
            <person name="Baker S."/>
            <person name="Barry K."/>
            <person name="Bills G."/>
            <person name="Bluhm B."/>
            <person name="Cannon C."/>
            <person name="Castanera R."/>
            <person name="Culley D."/>
            <person name="Daum C."/>
            <person name="Ezra D."/>
            <person name="Gonzalez J."/>
            <person name="Henrissat B."/>
            <person name="Kuo A."/>
            <person name="Liang C."/>
            <person name="Lipzen A."/>
            <person name="Lutzoni F."/>
            <person name="Magnuson J."/>
            <person name="Mondo S."/>
            <person name="Nolan M."/>
            <person name="Ohm R."/>
            <person name="Pangilinan J."/>
            <person name="Park H.-J."/>
            <person name="Ramirez L."/>
            <person name="Alfaro M."/>
            <person name="Sun H."/>
            <person name="Tritt A."/>
            <person name="Yoshinaga Y."/>
            <person name="Zwiers L.-H."/>
            <person name="Turgeon B."/>
            <person name="Goodwin S."/>
            <person name="Spatafora J."/>
            <person name="Crous P."/>
            <person name="Grigoriev I."/>
        </authorList>
    </citation>
    <scope>NUCLEOTIDE SEQUENCE</scope>
    <source>
        <strain evidence="4">CBS 119925</strain>
    </source>
</reference>
<dbReference type="GO" id="GO:0000976">
    <property type="term" value="F:transcription cis-regulatory region binding"/>
    <property type="evidence" value="ECO:0007669"/>
    <property type="project" value="TreeGrafter"/>
</dbReference>
<dbReference type="AlphaFoldDB" id="A0A6A6VJ95"/>
<dbReference type="Pfam" id="PF11951">
    <property type="entry name" value="Fungal_trans_2"/>
    <property type="match status" value="1"/>
</dbReference>
<evidence type="ECO:0000256" key="3">
    <source>
        <dbReference type="SAM" id="MobiDB-lite"/>
    </source>
</evidence>
<accession>A0A6A6VJ95</accession>
<keyword evidence="5" id="KW-1185">Reference proteome</keyword>
<comment type="subcellular location">
    <subcellularLocation>
        <location evidence="1">Nucleus</location>
    </subcellularLocation>
</comment>
<keyword evidence="2" id="KW-0539">Nucleus</keyword>
<organism evidence="4 5">
    <name type="scientific">Sporormia fimetaria CBS 119925</name>
    <dbReference type="NCBI Taxonomy" id="1340428"/>
    <lineage>
        <taxon>Eukaryota</taxon>
        <taxon>Fungi</taxon>
        <taxon>Dikarya</taxon>
        <taxon>Ascomycota</taxon>
        <taxon>Pezizomycotina</taxon>
        <taxon>Dothideomycetes</taxon>
        <taxon>Pleosporomycetidae</taxon>
        <taxon>Pleosporales</taxon>
        <taxon>Sporormiaceae</taxon>
        <taxon>Sporormia</taxon>
    </lineage>
</organism>
<dbReference type="GO" id="GO:0045944">
    <property type="term" value="P:positive regulation of transcription by RNA polymerase II"/>
    <property type="evidence" value="ECO:0007669"/>
    <property type="project" value="TreeGrafter"/>
</dbReference>
<evidence type="ECO:0008006" key="6">
    <source>
        <dbReference type="Google" id="ProtNLM"/>
    </source>
</evidence>